<dbReference type="EMBL" id="GBRH01272191">
    <property type="protein sequence ID" value="JAD25704.1"/>
    <property type="molecule type" value="Transcribed_RNA"/>
</dbReference>
<protein>
    <submittedName>
        <fullName evidence="1">Uncharacterized protein</fullName>
    </submittedName>
</protein>
<reference evidence="1" key="2">
    <citation type="journal article" date="2015" name="Data Brief">
        <title>Shoot transcriptome of the giant reed, Arundo donax.</title>
        <authorList>
            <person name="Barrero R.A."/>
            <person name="Guerrero F.D."/>
            <person name="Moolhuijzen P."/>
            <person name="Goolsby J.A."/>
            <person name="Tidwell J."/>
            <person name="Bellgard S.E."/>
            <person name="Bellgard M.I."/>
        </authorList>
    </citation>
    <scope>NUCLEOTIDE SEQUENCE</scope>
    <source>
        <tissue evidence="1">Shoot tissue taken approximately 20 cm above the soil surface</tissue>
    </source>
</reference>
<proteinExistence type="predicted"/>
<name>A0A0A8YH29_ARUDO</name>
<accession>A0A0A8YH29</accession>
<reference evidence="1" key="1">
    <citation type="submission" date="2014-09" db="EMBL/GenBank/DDBJ databases">
        <authorList>
            <person name="Magalhaes I.L.F."/>
            <person name="Oliveira U."/>
            <person name="Santos F.R."/>
            <person name="Vidigal T.H.D.A."/>
            <person name="Brescovit A.D."/>
            <person name="Santos A.J."/>
        </authorList>
    </citation>
    <scope>NUCLEOTIDE SEQUENCE</scope>
    <source>
        <tissue evidence="1">Shoot tissue taken approximately 20 cm above the soil surface</tissue>
    </source>
</reference>
<organism evidence="1">
    <name type="scientific">Arundo donax</name>
    <name type="common">Giant reed</name>
    <name type="synonym">Donax arundinaceus</name>
    <dbReference type="NCBI Taxonomy" id="35708"/>
    <lineage>
        <taxon>Eukaryota</taxon>
        <taxon>Viridiplantae</taxon>
        <taxon>Streptophyta</taxon>
        <taxon>Embryophyta</taxon>
        <taxon>Tracheophyta</taxon>
        <taxon>Spermatophyta</taxon>
        <taxon>Magnoliopsida</taxon>
        <taxon>Liliopsida</taxon>
        <taxon>Poales</taxon>
        <taxon>Poaceae</taxon>
        <taxon>PACMAD clade</taxon>
        <taxon>Arundinoideae</taxon>
        <taxon>Arundineae</taxon>
        <taxon>Arundo</taxon>
    </lineage>
</organism>
<sequence length="31" mass="3682">MICRASQAQKSRGRYILKQKFMHVCSTFSYL</sequence>
<evidence type="ECO:0000313" key="1">
    <source>
        <dbReference type="EMBL" id="JAD25704.1"/>
    </source>
</evidence>
<dbReference type="AlphaFoldDB" id="A0A0A8YH29"/>